<dbReference type="InterPro" id="IPR058240">
    <property type="entry name" value="rSAM_sf"/>
</dbReference>
<evidence type="ECO:0000256" key="4">
    <source>
        <dbReference type="ARBA" id="ARBA00022723"/>
    </source>
</evidence>
<evidence type="ECO:0000256" key="5">
    <source>
        <dbReference type="ARBA" id="ARBA00023004"/>
    </source>
</evidence>
<dbReference type="Pfam" id="PF04055">
    <property type="entry name" value="Radical_SAM"/>
    <property type="match status" value="1"/>
</dbReference>
<dbReference type="CDD" id="cd01335">
    <property type="entry name" value="Radical_SAM"/>
    <property type="match status" value="1"/>
</dbReference>
<dbReference type="SFLD" id="SFLDG01067">
    <property type="entry name" value="SPASM/twitch_domain_containing"/>
    <property type="match status" value="1"/>
</dbReference>
<accession>A0A6G4HYE7</accession>
<sequence length="408" mass="47899">MNFNRIYEMQLFLTYNCNLQCKYCYEANCKINYKKSMDKEIIYKSIDFFIEKTKSNSEIHITFMGGEPLLEFELIKNAVEYINKKNSKKNITFKYAITTNGILIDSEIALFLKKNKFDISLSIDGNKYSHDLNRRTKNGNGSFYGAMNAIKIFKEKEIDFNVRMTIATNTIKYLKDNVKYLLDLGINNIRISPDYFNKWEDEFNNVYKLQYKELAKLYMDYKKVRNIKIDILEGKIRNFLLDGKGLLCNAGYGKFVIGTEGELYPCTFVIGDDKFKIGTIEEGVNISKMNLILDKYYDSNYNDCYNCKLSYFCQGSKCGYVNYKLTGVLNKPNSFICNHEKILYEVTSELVEELYLKEDKELKELIESLKVYVQVFEKYAFIREEAKKYFENLNKSVYIEKDGCSSKH</sequence>
<dbReference type="SFLD" id="SFLDG01072">
    <property type="entry name" value="dehydrogenase_like"/>
    <property type="match status" value="1"/>
</dbReference>
<keyword evidence="3" id="KW-0949">S-adenosyl-L-methionine</keyword>
<dbReference type="NCBIfam" id="TIGR04085">
    <property type="entry name" value="rSAM_more_4Fe4S"/>
    <property type="match status" value="1"/>
</dbReference>
<dbReference type="GO" id="GO:0046872">
    <property type="term" value="F:metal ion binding"/>
    <property type="evidence" value="ECO:0007669"/>
    <property type="project" value="UniProtKB-KW"/>
</dbReference>
<keyword evidence="6" id="KW-0411">Iron-sulfur</keyword>
<dbReference type="PANTHER" id="PTHR43273">
    <property type="entry name" value="ANAEROBIC SULFATASE-MATURATING ENZYME HOMOLOG ASLB-RELATED"/>
    <property type="match status" value="1"/>
</dbReference>
<dbReference type="InterPro" id="IPR023867">
    <property type="entry name" value="Sulphatase_maturase_rSAM"/>
</dbReference>
<comment type="cofactor">
    <cofactor evidence="1">
        <name>[4Fe-4S] cluster</name>
        <dbReference type="ChEBI" id="CHEBI:49883"/>
    </cofactor>
</comment>
<dbReference type="SFLD" id="SFLDG01384">
    <property type="entry name" value="thioether_bond_formation_requi"/>
    <property type="match status" value="1"/>
</dbReference>
<gene>
    <name evidence="7" type="ORF">FDG29_18835</name>
</gene>
<dbReference type="EMBL" id="SXEU01000012">
    <property type="protein sequence ID" value="NFV18180.1"/>
    <property type="molecule type" value="Genomic_DNA"/>
</dbReference>
<proteinExistence type="predicted"/>
<dbReference type="InterPro" id="IPR013785">
    <property type="entry name" value="Aldolase_TIM"/>
</dbReference>
<dbReference type="SFLD" id="SFLDG01386">
    <property type="entry name" value="main_SPASM_domain-containing"/>
    <property type="match status" value="1"/>
</dbReference>
<dbReference type="Gene3D" id="3.20.20.70">
    <property type="entry name" value="Aldolase class I"/>
    <property type="match status" value="1"/>
</dbReference>
<dbReference type="SFLD" id="SFLDS00029">
    <property type="entry name" value="Radical_SAM"/>
    <property type="match status" value="1"/>
</dbReference>
<organism evidence="7">
    <name type="scientific">Clostridium botulinum</name>
    <dbReference type="NCBI Taxonomy" id="1491"/>
    <lineage>
        <taxon>Bacteria</taxon>
        <taxon>Bacillati</taxon>
        <taxon>Bacillota</taxon>
        <taxon>Clostridia</taxon>
        <taxon>Eubacteriales</taxon>
        <taxon>Clostridiaceae</taxon>
        <taxon>Clostridium</taxon>
    </lineage>
</organism>
<name>A0A6G4HYE7_CLOBO</name>
<dbReference type="InterPro" id="IPR023885">
    <property type="entry name" value="4Fe4S-binding_SPASM_dom"/>
</dbReference>
<dbReference type="GO" id="GO:0051539">
    <property type="term" value="F:4 iron, 4 sulfur cluster binding"/>
    <property type="evidence" value="ECO:0007669"/>
    <property type="project" value="UniProtKB-KW"/>
</dbReference>
<dbReference type="AlphaFoldDB" id="A0A6G4HYE7"/>
<dbReference type="SUPFAM" id="SSF102114">
    <property type="entry name" value="Radical SAM enzymes"/>
    <property type="match status" value="1"/>
</dbReference>
<dbReference type="PROSITE" id="PS51918">
    <property type="entry name" value="RADICAL_SAM"/>
    <property type="match status" value="1"/>
</dbReference>
<keyword evidence="5" id="KW-0408">Iron</keyword>
<evidence type="ECO:0000256" key="3">
    <source>
        <dbReference type="ARBA" id="ARBA00022691"/>
    </source>
</evidence>
<dbReference type="PROSITE" id="PS01305">
    <property type="entry name" value="MOAA_NIFB_PQQE"/>
    <property type="match status" value="1"/>
</dbReference>
<reference evidence="7" key="1">
    <citation type="submission" date="2019-04" db="EMBL/GenBank/DDBJ databases">
        <title>Genome sequencing of Clostridium botulinum Groups I-IV and Clostridium butyricum.</title>
        <authorList>
            <person name="Brunt J."/>
            <person name="Van Vliet A.H.M."/>
            <person name="Stringer S.C."/>
            <person name="Carter A.T."/>
            <person name="Peck M.W."/>
        </authorList>
    </citation>
    <scope>NUCLEOTIDE SEQUENCE</scope>
    <source>
        <strain evidence="7">751/1</strain>
    </source>
</reference>
<dbReference type="PANTHER" id="PTHR43273:SF8">
    <property type="entry name" value="RADICAL SAM DOMAIN PROTEIN"/>
    <property type="match status" value="1"/>
</dbReference>
<protein>
    <submittedName>
        <fullName evidence="7">Radical SAM protein</fullName>
    </submittedName>
</protein>
<keyword evidence="2" id="KW-0004">4Fe-4S</keyword>
<dbReference type="GO" id="GO:0016491">
    <property type="term" value="F:oxidoreductase activity"/>
    <property type="evidence" value="ECO:0007669"/>
    <property type="project" value="InterPro"/>
</dbReference>
<dbReference type="InterPro" id="IPR000385">
    <property type="entry name" value="MoaA_NifB_PqqE_Fe-S-bd_CS"/>
</dbReference>
<evidence type="ECO:0000256" key="6">
    <source>
        <dbReference type="ARBA" id="ARBA00023014"/>
    </source>
</evidence>
<evidence type="ECO:0000256" key="2">
    <source>
        <dbReference type="ARBA" id="ARBA00022485"/>
    </source>
</evidence>
<dbReference type="RefSeq" id="WP_061312313.1">
    <property type="nucleotide sequence ID" value="NZ_JACBCU010000007.1"/>
</dbReference>
<keyword evidence="4" id="KW-0479">Metal-binding</keyword>
<dbReference type="InterPro" id="IPR007197">
    <property type="entry name" value="rSAM"/>
</dbReference>
<evidence type="ECO:0000256" key="1">
    <source>
        <dbReference type="ARBA" id="ARBA00001966"/>
    </source>
</evidence>
<evidence type="ECO:0000313" key="7">
    <source>
        <dbReference type="EMBL" id="NFV18180.1"/>
    </source>
</evidence>
<comment type="caution">
    <text evidence="7">The sequence shown here is derived from an EMBL/GenBank/DDBJ whole genome shotgun (WGS) entry which is preliminary data.</text>
</comment>